<dbReference type="RefSeq" id="WP_023599420.1">
    <property type="nucleotide sequence ID" value="NC_022909.1"/>
</dbReference>
<name>A0A7D9N8T7_LACJH</name>
<sequence>MNKFCTNCGHPLKPNTDFCPECGKKVDQIEYSQPSRQIYKDQTHPKKDYKKIIAVIGIVVAVIASGAAYYFATNQNSVQEATAKITGHSTNPSQSMSKRVSKLKVSSLTLQQKNAAVIVYAAMKYKDRNWQHLIENGKSHKVDAINEHPQVIIDAENNRNGLTDYSIQPDGAYRIFSYRSTLGEATLDEIVKYINNHNYENMVSQLSESIRLKEDND</sequence>
<evidence type="ECO:0000259" key="2">
    <source>
        <dbReference type="Pfam" id="PF13240"/>
    </source>
</evidence>
<dbReference type="AlphaFoldDB" id="A0A7D9N8T7"/>
<keyword evidence="1" id="KW-0472">Membrane</keyword>
<gene>
    <name evidence="3" type="ORF">T285_03340</name>
</gene>
<evidence type="ECO:0000256" key="1">
    <source>
        <dbReference type="SAM" id="Phobius"/>
    </source>
</evidence>
<keyword evidence="1" id="KW-1133">Transmembrane helix</keyword>
<evidence type="ECO:0000313" key="3">
    <source>
        <dbReference type="EMBL" id="AHA98152.1"/>
    </source>
</evidence>
<dbReference type="KEGG" id="ljn:T285_03340"/>
<dbReference type="EMBL" id="CP006811">
    <property type="protein sequence ID" value="AHA98152.1"/>
    <property type="molecule type" value="Genomic_DNA"/>
</dbReference>
<proteinExistence type="predicted"/>
<feature type="domain" description="Zinc-ribbon" evidence="2">
    <location>
        <begin position="4"/>
        <end position="26"/>
    </location>
</feature>
<dbReference type="InterPro" id="IPR026870">
    <property type="entry name" value="Zinc_ribbon_dom"/>
</dbReference>
<accession>A0A7D9N8T7</accession>
<organism evidence="3 4">
    <name type="scientific">Lactobacillus johnsonii N6.2</name>
    <dbReference type="NCBI Taxonomy" id="1408186"/>
    <lineage>
        <taxon>Bacteria</taxon>
        <taxon>Bacillati</taxon>
        <taxon>Bacillota</taxon>
        <taxon>Bacilli</taxon>
        <taxon>Lactobacillales</taxon>
        <taxon>Lactobacillaceae</taxon>
        <taxon>Lactobacillus</taxon>
    </lineage>
</organism>
<reference evidence="3 4" key="1">
    <citation type="journal article" date="2014" name="Genome Announc.">
        <title>Complete Genome Sequences of Lactobacillus johnsonii Strain N6.2 and Lactobacillus reuteri Strain TD1.</title>
        <authorList>
            <person name="Leonard M.T."/>
            <person name="Valladares R.B."/>
            <person name="Ardissone A."/>
            <person name="Gonzalez C.F."/>
            <person name="Lorca G.L."/>
            <person name="Triplett E.W."/>
        </authorList>
    </citation>
    <scope>NUCLEOTIDE SEQUENCE [LARGE SCALE GENOMIC DNA]</scope>
    <source>
        <strain evidence="3 4">N6.2</strain>
    </source>
</reference>
<protein>
    <recommendedName>
        <fullName evidence="2">Zinc-ribbon domain-containing protein</fullName>
    </recommendedName>
</protein>
<evidence type="ECO:0000313" key="4">
    <source>
        <dbReference type="Proteomes" id="UP000018522"/>
    </source>
</evidence>
<dbReference type="Pfam" id="PF13240">
    <property type="entry name" value="Zn_Ribbon_1"/>
    <property type="match status" value="1"/>
</dbReference>
<keyword evidence="1" id="KW-0812">Transmembrane</keyword>
<dbReference type="Proteomes" id="UP000018522">
    <property type="component" value="Chromosome"/>
</dbReference>
<feature type="transmembrane region" description="Helical" evidence="1">
    <location>
        <begin position="52"/>
        <end position="72"/>
    </location>
</feature>